<dbReference type="AlphaFoldDB" id="A0AAP0PWF5"/>
<evidence type="ECO:0000313" key="2">
    <source>
        <dbReference type="EMBL" id="KAK9155291.1"/>
    </source>
</evidence>
<dbReference type="Proteomes" id="UP001417504">
    <property type="component" value="Unassembled WGS sequence"/>
</dbReference>
<gene>
    <name evidence="2" type="ORF">Sjap_002771</name>
</gene>
<evidence type="ECO:0000256" key="1">
    <source>
        <dbReference type="SAM" id="MobiDB-lite"/>
    </source>
</evidence>
<evidence type="ECO:0000313" key="3">
    <source>
        <dbReference type="Proteomes" id="UP001417504"/>
    </source>
</evidence>
<protein>
    <submittedName>
        <fullName evidence="2">Uncharacterized protein</fullName>
    </submittedName>
</protein>
<keyword evidence="3" id="KW-1185">Reference proteome</keyword>
<sequence>MGTDDEYKELGEVDPIPILDNENEVEVEFAEEGVYEHIGDEGETMDAEQKGDEILVKTPLVGDKGNNRVDSMFEDAKKESHHSKNEHAQNKPDVFSTLPWEHHQANNHPISSMFLDELKATVENLLSCIENFLISLDGEVRQMHDAFSKTGGDVSTGLRMVKMDMDCLLKRANDVAKKAESSSHIMNKFVIRMDPMVDECERVLYGRSIRKQWKRKTYPKISTMTMTSMEHTIHELLSCEGARSLCPCHWITYNAWTCPIPGCGVCGGATTTLLGPTNLACNATTALLWIDD</sequence>
<name>A0AAP0PWF5_9MAGN</name>
<organism evidence="2 3">
    <name type="scientific">Stephania japonica</name>
    <dbReference type="NCBI Taxonomy" id="461633"/>
    <lineage>
        <taxon>Eukaryota</taxon>
        <taxon>Viridiplantae</taxon>
        <taxon>Streptophyta</taxon>
        <taxon>Embryophyta</taxon>
        <taxon>Tracheophyta</taxon>
        <taxon>Spermatophyta</taxon>
        <taxon>Magnoliopsida</taxon>
        <taxon>Ranunculales</taxon>
        <taxon>Menispermaceae</taxon>
        <taxon>Menispermoideae</taxon>
        <taxon>Cissampelideae</taxon>
        <taxon>Stephania</taxon>
    </lineage>
</organism>
<proteinExistence type="predicted"/>
<feature type="region of interest" description="Disordered" evidence="1">
    <location>
        <begin position="1"/>
        <end position="22"/>
    </location>
</feature>
<dbReference type="EMBL" id="JBBNAE010000001">
    <property type="protein sequence ID" value="KAK9155291.1"/>
    <property type="molecule type" value="Genomic_DNA"/>
</dbReference>
<reference evidence="2 3" key="1">
    <citation type="submission" date="2024-01" db="EMBL/GenBank/DDBJ databases">
        <title>Genome assemblies of Stephania.</title>
        <authorList>
            <person name="Yang L."/>
        </authorList>
    </citation>
    <scope>NUCLEOTIDE SEQUENCE [LARGE SCALE GENOMIC DNA]</scope>
    <source>
        <strain evidence="2">QJT</strain>
        <tissue evidence="2">Leaf</tissue>
    </source>
</reference>
<accession>A0AAP0PWF5</accession>
<comment type="caution">
    <text evidence="2">The sequence shown here is derived from an EMBL/GenBank/DDBJ whole genome shotgun (WGS) entry which is preliminary data.</text>
</comment>